<feature type="signal peptide" evidence="2">
    <location>
        <begin position="1"/>
        <end position="24"/>
    </location>
</feature>
<dbReference type="InterPro" id="IPR019734">
    <property type="entry name" value="TPR_rpt"/>
</dbReference>
<dbReference type="Gene3D" id="1.25.40.10">
    <property type="entry name" value="Tetratricopeptide repeat domain"/>
    <property type="match status" value="1"/>
</dbReference>
<sequence>MKAYRMNRGYMFAFLLMFSQSVIGQTDSTSLRAQAKNYMQQGDYPNATLVLKKALTQSPGDADLQNDLLFNYYLAADYSHAVEYGKELTDKQGADIRSFQLLGMTYRAIEELKECERLYRNGIKSFPNSGVLYNEYGELLLNQKKPRDAIQQWEKGIQVDPNYSGNYYNATKFYNASADKIWALIYGEIFVNIESYSRRTPEIKDVLLDAYKKYYVHEGELKAPNPNNAFEQSFAGLLNKHAAVVGTGVTASSLTMLRTKILLDWFEKEPVKYPFRLFDYQRQLLKDGLFDAYNQWIFGAAQDLPAFQRWTQANQAAYDSFLAFQKGRIFKVPPGQQYRF</sequence>
<keyword evidence="4" id="KW-1185">Reference proteome</keyword>
<dbReference type="SMART" id="SM00028">
    <property type="entry name" value="TPR"/>
    <property type="match status" value="3"/>
</dbReference>
<dbReference type="EMBL" id="BBWV01000001">
    <property type="protein sequence ID" value="GAO41861.1"/>
    <property type="molecule type" value="Genomic_DNA"/>
</dbReference>
<organism evidence="3 4">
    <name type="scientific">Flavihumibacter petaseus NBRC 106054</name>
    <dbReference type="NCBI Taxonomy" id="1220578"/>
    <lineage>
        <taxon>Bacteria</taxon>
        <taxon>Pseudomonadati</taxon>
        <taxon>Bacteroidota</taxon>
        <taxon>Chitinophagia</taxon>
        <taxon>Chitinophagales</taxon>
        <taxon>Chitinophagaceae</taxon>
        <taxon>Flavihumibacter</taxon>
    </lineage>
</organism>
<name>A0A0E9MWR8_9BACT</name>
<dbReference type="OrthoDB" id="793001at2"/>
<keyword evidence="1" id="KW-0802">TPR repeat</keyword>
<dbReference type="RefSeq" id="WP_052955508.1">
    <property type="nucleotide sequence ID" value="NZ_BBWV01000001.1"/>
</dbReference>
<evidence type="ECO:0000256" key="2">
    <source>
        <dbReference type="SAM" id="SignalP"/>
    </source>
</evidence>
<gene>
    <name evidence="3" type="ORF">FPE01S_01_08760</name>
</gene>
<feature type="chain" id="PRO_5002430181" evidence="2">
    <location>
        <begin position="25"/>
        <end position="340"/>
    </location>
</feature>
<dbReference type="Proteomes" id="UP000033121">
    <property type="component" value="Unassembled WGS sequence"/>
</dbReference>
<protein>
    <submittedName>
        <fullName evidence="3">Uncharacterized protein</fullName>
    </submittedName>
</protein>
<dbReference type="STRING" id="1220578.FPE01S_01_08760"/>
<reference evidence="3 4" key="1">
    <citation type="submission" date="2015-04" db="EMBL/GenBank/DDBJ databases">
        <title>Whole genome shotgun sequence of Flavihumibacter petaseus NBRC 106054.</title>
        <authorList>
            <person name="Miyazawa S."/>
            <person name="Hosoyama A."/>
            <person name="Hashimoto M."/>
            <person name="Noguchi M."/>
            <person name="Tsuchikane K."/>
            <person name="Ohji S."/>
            <person name="Yamazoe A."/>
            <person name="Ichikawa N."/>
            <person name="Kimura A."/>
            <person name="Fujita N."/>
        </authorList>
    </citation>
    <scope>NUCLEOTIDE SEQUENCE [LARGE SCALE GENOMIC DNA]</scope>
    <source>
        <strain evidence="3 4">NBRC 106054</strain>
    </source>
</reference>
<keyword evidence="2" id="KW-0732">Signal</keyword>
<dbReference type="AlphaFoldDB" id="A0A0E9MWR8"/>
<evidence type="ECO:0000256" key="1">
    <source>
        <dbReference type="PROSITE-ProRule" id="PRU00339"/>
    </source>
</evidence>
<proteinExistence type="predicted"/>
<feature type="repeat" description="TPR" evidence="1">
    <location>
        <begin position="28"/>
        <end position="61"/>
    </location>
</feature>
<evidence type="ECO:0000313" key="3">
    <source>
        <dbReference type="EMBL" id="GAO41861.1"/>
    </source>
</evidence>
<comment type="caution">
    <text evidence="3">The sequence shown here is derived from an EMBL/GenBank/DDBJ whole genome shotgun (WGS) entry which is preliminary data.</text>
</comment>
<dbReference type="PROSITE" id="PS50005">
    <property type="entry name" value="TPR"/>
    <property type="match status" value="2"/>
</dbReference>
<feature type="repeat" description="TPR" evidence="1">
    <location>
        <begin position="130"/>
        <end position="163"/>
    </location>
</feature>
<dbReference type="SUPFAM" id="SSF48452">
    <property type="entry name" value="TPR-like"/>
    <property type="match status" value="1"/>
</dbReference>
<accession>A0A0E9MWR8</accession>
<evidence type="ECO:0000313" key="4">
    <source>
        <dbReference type="Proteomes" id="UP000033121"/>
    </source>
</evidence>
<dbReference type="InterPro" id="IPR011990">
    <property type="entry name" value="TPR-like_helical_dom_sf"/>
</dbReference>